<name>A0ABP0ZH70_9ASCO</name>
<reference evidence="2 3" key="1">
    <citation type="submission" date="2024-03" db="EMBL/GenBank/DDBJ databases">
        <authorList>
            <person name="Brejova B."/>
        </authorList>
    </citation>
    <scope>NUCLEOTIDE SEQUENCE [LARGE SCALE GENOMIC DNA]</scope>
    <source>
        <strain evidence="2 3">CBS 14171</strain>
    </source>
</reference>
<dbReference type="PROSITE" id="PS00380">
    <property type="entry name" value="RHODANESE_1"/>
    <property type="match status" value="1"/>
</dbReference>
<gene>
    <name evidence="2" type="ORF">LODBEIA_P17380</name>
</gene>
<dbReference type="SUPFAM" id="SSF52821">
    <property type="entry name" value="Rhodanese/Cell cycle control phosphatase"/>
    <property type="match status" value="1"/>
</dbReference>
<dbReference type="Proteomes" id="UP001497383">
    <property type="component" value="Chromosome 2"/>
</dbReference>
<dbReference type="CDD" id="cd01519">
    <property type="entry name" value="RHOD_HSP67B2"/>
    <property type="match status" value="1"/>
</dbReference>
<dbReference type="SMART" id="SM00450">
    <property type="entry name" value="RHOD"/>
    <property type="match status" value="1"/>
</dbReference>
<dbReference type="PANTHER" id="PTHR44086">
    <property type="entry name" value="THIOSULFATE SULFURTRANSFERASE RDL2, MITOCHONDRIAL-RELATED"/>
    <property type="match status" value="1"/>
</dbReference>
<dbReference type="RefSeq" id="XP_066828676.1">
    <property type="nucleotide sequence ID" value="XM_066971659.1"/>
</dbReference>
<organism evidence="2 3">
    <name type="scientific">Lodderomyces beijingensis</name>
    <dbReference type="NCBI Taxonomy" id="1775926"/>
    <lineage>
        <taxon>Eukaryota</taxon>
        <taxon>Fungi</taxon>
        <taxon>Dikarya</taxon>
        <taxon>Ascomycota</taxon>
        <taxon>Saccharomycotina</taxon>
        <taxon>Pichiomycetes</taxon>
        <taxon>Debaryomycetaceae</taxon>
        <taxon>Candida/Lodderomyces clade</taxon>
        <taxon>Lodderomyces</taxon>
    </lineage>
</organism>
<protein>
    <recommendedName>
        <fullName evidence="1">Rhodanese domain-containing protein</fullName>
    </recommendedName>
</protein>
<keyword evidence="3" id="KW-1185">Reference proteome</keyword>
<dbReference type="GeneID" id="92206934"/>
<dbReference type="InterPro" id="IPR001307">
    <property type="entry name" value="Thiosulphate_STrfase_CS"/>
</dbReference>
<dbReference type="Pfam" id="PF00581">
    <property type="entry name" value="Rhodanese"/>
    <property type="match status" value="1"/>
</dbReference>
<feature type="domain" description="Rhodanese" evidence="1">
    <location>
        <begin position="74"/>
        <end position="171"/>
    </location>
</feature>
<dbReference type="PANTHER" id="PTHR44086:SF10">
    <property type="entry name" value="THIOSULFATE SULFURTRANSFERASE_RHODANESE-LIKE DOMAIN-CONTAINING PROTEIN 3"/>
    <property type="match status" value="1"/>
</dbReference>
<dbReference type="InterPro" id="IPR001763">
    <property type="entry name" value="Rhodanese-like_dom"/>
</dbReference>
<evidence type="ECO:0000259" key="1">
    <source>
        <dbReference type="PROSITE" id="PS50206"/>
    </source>
</evidence>
<evidence type="ECO:0000313" key="3">
    <source>
        <dbReference type="Proteomes" id="UP001497383"/>
    </source>
</evidence>
<proteinExistence type="predicted"/>
<dbReference type="PROSITE" id="PS50206">
    <property type="entry name" value="RHODANESE_3"/>
    <property type="match status" value="1"/>
</dbReference>
<dbReference type="InterPro" id="IPR036873">
    <property type="entry name" value="Rhodanese-like_dom_sf"/>
</dbReference>
<sequence length="176" mass="19774">MHLAQRSITNASPVIAKQTLRHLTKPTTTTTTRLFKPVAVSTRYQRWYSVLTETPAAKIYDYKGIKEIASHPEKYPDAVLVDVREPVEFNDGHIPGAINLPFKSSPGALDLNAEEFQESFGFDKPDAEKELVFYCLGGVRSSAAEELAHTFGYKKRGNYLGSWEDWLSHENKNKAA</sequence>
<evidence type="ECO:0000313" key="2">
    <source>
        <dbReference type="EMBL" id="CAK9437360.1"/>
    </source>
</evidence>
<dbReference type="Gene3D" id="3.40.250.10">
    <property type="entry name" value="Rhodanese-like domain"/>
    <property type="match status" value="1"/>
</dbReference>
<dbReference type="EMBL" id="OZ022406">
    <property type="protein sequence ID" value="CAK9437360.1"/>
    <property type="molecule type" value="Genomic_DNA"/>
</dbReference>
<accession>A0ABP0ZH70</accession>